<keyword evidence="1" id="KW-1277">Toxin-antitoxin system</keyword>
<dbReference type="Gene3D" id="3.30.2310.20">
    <property type="entry name" value="RelE-like"/>
    <property type="match status" value="1"/>
</dbReference>
<accession>A0A644YDM3</accession>
<evidence type="ECO:0000313" key="2">
    <source>
        <dbReference type="EMBL" id="MPM26048.1"/>
    </source>
</evidence>
<comment type="caution">
    <text evidence="2">The sequence shown here is derived from an EMBL/GenBank/DDBJ whole genome shotgun (WGS) entry which is preliminary data.</text>
</comment>
<dbReference type="InterPro" id="IPR035093">
    <property type="entry name" value="RelE/ParE_toxin_dom_sf"/>
</dbReference>
<dbReference type="EMBL" id="VSSQ01004638">
    <property type="protein sequence ID" value="MPM26048.1"/>
    <property type="molecule type" value="Genomic_DNA"/>
</dbReference>
<dbReference type="Pfam" id="PF05016">
    <property type="entry name" value="ParE_toxin"/>
    <property type="match status" value="1"/>
</dbReference>
<gene>
    <name evidence="2" type="ORF">SDC9_72549</name>
</gene>
<dbReference type="SUPFAM" id="SSF143011">
    <property type="entry name" value="RelE-like"/>
    <property type="match status" value="1"/>
</dbReference>
<protein>
    <submittedName>
        <fullName evidence="2">Uncharacterized protein</fullName>
    </submittedName>
</protein>
<proteinExistence type="predicted"/>
<dbReference type="AlphaFoldDB" id="A0A644YDM3"/>
<name>A0A644YDM3_9ZZZZ</name>
<dbReference type="InterPro" id="IPR007712">
    <property type="entry name" value="RelE/ParE_toxin"/>
</dbReference>
<evidence type="ECO:0000256" key="1">
    <source>
        <dbReference type="ARBA" id="ARBA00022649"/>
    </source>
</evidence>
<sequence>MSTATYDVLLYPSAESDLYDIKQYFEQVLKVSPTHLFQKFYDSIEYLEKNPFMYPLVKDPFLSQLGYHMITIDNFLVFYIVTGNEVQIHRFLYGKRNYLQIL</sequence>
<reference evidence="2" key="1">
    <citation type="submission" date="2019-08" db="EMBL/GenBank/DDBJ databases">
        <authorList>
            <person name="Kucharzyk K."/>
            <person name="Murdoch R.W."/>
            <person name="Higgins S."/>
            <person name="Loffler F."/>
        </authorList>
    </citation>
    <scope>NUCLEOTIDE SEQUENCE</scope>
</reference>
<organism evidence="2">
    <name type="scientific">bioreactor metagenome</name>
    <dbReference type="NCBI Taxonomy" id="1076179"/>
    <lineage>
        <taxon>unclassified sequences</taxon>
        <taxon>metagenomes</taxon>
        <taxon>ecological metagenomes</taxon>
    </lineage>
</organism>